<evidence type="ECO:0000313" key="2">
    <source>
        <dbReference type="EMBL" id="CVK35617.1"/>
    </source>
</evidence>
<feature type="region of interest" description="Disordered" evidence="1">
    <location>
        <begin position="226"/>
        <end position="248"/>
    </location>
</feature>
<geneLocation type="plasmid" evidence="2">
    <name>pMC6</name>
</geneLocation>
<keyword evidence="2" id="KW-0614">Plasmid</keyword>
<evidence type="ECO:0000256" key="1">
    <source>
        <dbReference type="SAM" id="MobiDB-lite"/>
    </source>
</evidence>
<name>A0A193SBV6_9ZZZZ</name>
<feature type="region of interest" description="Disordered" evidence="1">
    <location>
        <begin position="502"/>
        <end position="522"/>
    </location>
</feature>
<feature type="compositionally biased region" description="Basic residues" evidence="1">
    <location>
        <begin position="89"/>
        <end position="104"/>
    </location>
</feature>
<dbReference type="AlphaFoldDB" id="A0A193SBV6"/>
<feature type="region of interest" description="Disordered" evidence="1">
    <location>
        <begin position="1"/>
        <end position="125"/>
    </location>
</feature>
<feature type="compositionally biased region" description="Basic and acidic residues" evidence="1">
    <location>
        <begin position="20"/>
        <end position="47"/>
    </location>
</feature>
<accession>A0A193SBV6</accession>
<dbReference type="EMBL" id="LT158606">
    <property type="protein sequence ID" value="CVK35617.1"/>
    <property type="molecule type" value="Genomic_DNA"/>
</dbReference>
<protein>
    <submittedName>
        <fullName evidence="2">Uncharacterized protein</fullName>
    </submittedName>
</protein>
<feature type="compositionally biased region" description="Basic and acidic residues" evidence="1">
    <location>
        <begin position="105"/>
        <end position="115"/>
    </location>
</feature>
<proteinExistence type="predicted"/>
<organism evidence="2">
    <name type="scientific">biofilter metagenome</name>
    <dbReference type="NCBI Taxonomy" id="1070537"/>
    <lineage>
        <taxon>unclassified sequences</taxon>
        <taxon>metagenomes</taxon>
        <taxon>ecological metagenomes</taxon>
    </lineage>
</organism>
<sequence>MAQAGGPQPKPQEQGAANAHDQHAAAHLLAEHPDQRQGSEEHGHGEDMAQGFHPAAWLGQAPAQRRHETQQQKRQGNAQAQPGEYQHGRSGRKYQRRPQCRRHERPGTGRGHECSQRPGPEGAAAALAGGQALAGIDRRELEQARQVECDGSGQQQQDQDHAWVLELEGPAELRTTRPQGKQQCPQQDTNDHHAAGIGQCFTSGRCGAAVGPGNAQGLEAEDREYARHQVEQQPTKHGACQGHEGRHQGTGGLGRVAGGVYLQPQAVTQGQHRVERGRHLLAHFGFDEQKIVGAFHVLRGRVVDHARSGDEQVRVLDFQGGREGDADPDNLVFDLEARRRAERPGQGLPPGGEGVAHGRVVAPVSDGQLHVEGGLFRNTGIVAAGQVFHAQANRQLLPGRQVGRHLQRYQQGIGVFVDMVHQAVDQQCLRHRVGRFTDADPLGQLPGQLWRQAHVPRLLPVTVPVALWLHDDGEGGALPRGGGLALCRQRRGNEDLVIAGHGLRPGSRADEGTEQQCCDQAN</sequence>
<feature type="compositionally biased region" description="Low complexity" evidence="1">
    <location>
        <begin position="72"/>
        <end position="81"/>
    </location>
</feature>
<reference evidence="2" key="1">
    <citation type="journal article" date="2016" name="Sci. Rep.">
        <title>Genomics of high molecular weight plasmids isolated from an on-farm biopurification system.</title>
        <authorList>
            <person name="Martini M.C."/>
            <person name="Wibberg D."/>
            <person name="Lozano M."/>
            <person name="Torres Tejerizo G."/>
            <person name="Albicoro F.J."/>
            <person name="Jaenicke S."/>
            <person name="van Elsas J.D."/>
            <person name="Petroni A."/>
            <person name="Garcillan-Barcia M.P."/>
            <person name="de la Cruz F."/>
            <person name="Schluter A."/>
            <person name="Puhler A."/>
            <person name="Pistorio M."/>
            <person name="Lagares A."/>
            <person name="Del Papa M.F."/>
        </authorList>
    </citation>
    <scope>NUCLEOTIDE SEQUENCE</scope>
    <source>
        <plasmid evidence="2">pMC6</plasmid>
    </source>
</reference>
<gene>
    <name evidence="2" type="ORF">MCM2015_pMC6_41</name>
</gene>